<keyword evidence="9" id="KW-1185">Reference proteome</keyword>
<gene>
    <name evidence="8" type="ORF">C6569_08900</name>
</gene>
<dbReference type="InterPro" id="IPR010941">
    <property type="entry name" value="PhaC_N"/>
</dbReference>
<dbReference type="PANTHER" id="PTHR36837">
    <property type="entry name" value="POLY(3-HYDROXYALKANOATE) POLYMERASE SUBUNIT PHAC"/>
    <property type="match status" value="1"/>
</dbReference>
<dbReference type="NCBIfam" id="TIGR01838">
    <property type="entry name" value="PHA_synth_I"/>
    <property type="match status" value="1"/>
</dbReference>
<accession>A0A2S0NAH2</accession>
<dbReference type="Pfam" id="PF07167">
    <property type="entry name" value="PhaC_N"/>
    <property type="match status" value="1"/>
</dbReference>
<reference evidence="8 9" key="1">
    <citation type="submission" date="2018-03" db="EMBL/GenBank/DDBJ databases">
        <title>Genome sequencing of Phreatobacter sp.</title>
        <authorList>
            <person name="Kim S.-J."/>
            <person name="Heo J."/>
            <person name="Kwon S.-W."/>
        </authorList>
    </citation>
    <scope>NUCLEOTIDE SEQUENCE [LARGE SCALE GENOMIC DNA]</scope>
    <source>
        <strain evidence="8 9">S-12</strain>
    </source>
</reference>
<evidence type="ECO:0000256" key="5">
    <source>
        <dbReference type="SAM" id="MobiDB-lite"/>
    </source>
</evidence>
<name>A0A2S0NAH2_9HYPH</name>
<keyword evidence="3" id="KW-0808">Transferase</keyword>
<dbReference type="EMBL" id="CP027668">
    <property type="protein sequence ID" value="AVO45169.1"/>
    <property type="molecule type" value="Genomic_DNA"/>
</dbReference>
<dbReference type="AlphaFoldDB" id="A0A2S0NAH2"/>
<dbReference type="SUPFAM" id="SSF53474">
    <property type="entry name" value="alpha/beta-Hydrolases"/>
    <property type="match status" value="1"/>
</dbReference>
<dbReference type="GO" id="GO:0042619">
    <property type="term" value="P:poly-hydroxybutyrate biosynthetic process"/>
    <property type="evidence" value="ECO:0007669"/>
    <property type="project" value="InterPro"/>
</dbReference>
<feature type="domain" description="Poly-beta-hydroxybutyrate polymerase N-terminal" evidence="7">
    <location>
        <begin position="349"/>
        <end position="520"/>
    </location>
</feature>
<dbReference type="Proteomes" id="UP000237889">
    <property type="component" value="Chromosome"/>
</dbReference>
<feature type="compositionally biased region" description="Low complexity" evidence="5">
    <location>
        <begin position="26"/>
        <end position="57"/>
    </location>
</feature>
<evidence type="ECO:0000313" key="8">
    <source>
        <dbReference type="EMBL" id="AVO45169.1"/>
    </source>
</evidence>
<evidence type="ECO:0000259" key="6">
    <source>
        <dbReference type="Pfam" id="PF00561"/>
    </source>
</evidence>
<organism evidence="8 9">
    <name type="scientific">Phreatobacter cathodiphilus</name>
    <dbReference type="NCBI Taxonomy" id="1868589"/>
    <lineage>
        <taxon>Bacteria</taxon>
        <taxon>Pseudomonadati</taxon>
        <taxon>Pseudomonadota</taxon>
        <taxon>Alphaproteobacteria</taxon>
        <taxon>Hyphomicrobiales</taxon>
        <taxon>Phreatobacteraceae</taxon>
        <taxon>Phreatobacter</taxon>
    </lineage>
</organism>
<dbReference type="GO" id="GO:0016746">
    <property type="term" value="F:acyltransferase activity"/>
    <property type="evidence" value="ECO:0007669"/>
    <property type="project" value="UniProtKB-KW"/>
</dbReference>
<dbReference type="KEGG" id="phr:C6569_08900"/>
<proteinExistence type="predicted"/>
<dbReference type="InterPro" id="IPR000073">
    <property type="entry name" value="AB_hydrolase_1"/>
</dbReference>
<dbReference type="InterPro" id="IPR051321">
    <property type="entry name" value="PHA/PHB_synthase"/>
</dbReference>
<dbReference type="Pfam" id="PF00561">
    <property type="entry name" value="Abhydrolase_1"/>
    <property type="match status" value="1"/>
</dbReference>
<dbReference type="RefSeq" id="WP_106748510.1">
    <property type="nucleotide sequence ID" value="NZ_CP027668.1"/>
</dbReference>
<evidence type="ECO:0000256" key="1">
    <source>
        <dbReference type="ARBA" id="ARBA00004496"/>
    </source>
</evidence>
<evidence type="ECO:0000256" key="2">
    <source>
        <dbReference type="ARBA" id="ARBA00022490"/>
    </source>
</evidence>
<sequence>MAKRDSGKPKSPQAAPKAPSPRDKAAPAAPAARADSAPRTAAAAVAPKAKSAVARVAARPDRSKAGTSAANAPVAKTPAAKTPAAKTPAAKTPAAKTPAAKTPAAKTPAKTAAAKTPAKTAPAKTPAKAAAAKTPAKTPAKTAPAATREPATRPGPAKPASAKPASVKPAPAKTAPVEATSPKTAPAVKAPAAPAAAAPLADRPAPAAAPRKPLSLVTGGKSAEPAAAPPPAVAPQPAAEAAGDDPFRFQALDVERLSSNIARMVELGGKALAAYLKPRETGAHPSDSPDGVADVAKTLGHVAEFWLKDPQRAMVAQSEVATRYMDLWAQSLKAMAGEPAEPVVRPDPRDVRFKDPQWEKNPFFDFLKQFYLVTTGLAEKFVTEAELDEHLKHKASFYARQIANALSPSNFVVTNPELLRETISSNAENLVRGMKMFAEDVERGGGDLRIRQSDDSQFAVGRNLAMTPGKVVFENDLIQLIQYEPTTKTVGKVPLVIVPPWINKFYILDLTQEKSFIKWAVDQGLTVFVVSWVNPDQRHANKSFDDYMLEGPLAAFRVAGEITGEEKVHAIGYCVGGTLLAVTLAYMAARGMDTVQTATFFTTQVDFTHAGDLKVFVDEEQIQSLEKRMAQTGYLEGKQMANAFNMLRSNDLIWSYFVNNYMKGKQPMPFDLLYWNADSPRMPAANHSFYLRHCYLQNDLSQGRMEVAGEKLDLKKVKVPVYNLAAREDHIAPAHSVFLGSQSFGGPVEYVMAGSGHIAGVVNPPAKKKYQHWTGGKPEGSFDDWVARAEEHPGSWWPHWREWVRAHDGKEVEARRIGSNAYPPIEDAPGRYVKVKD</sequence>
<dbReference type="OrthoDB" id="7208816at2"/>
<evidence type="ECO:0000256" key="4">
    <source>
        <dbReference type="ARBA" id="ARBA00023315"/>
    </source>
</evidence>
<keyword evidence="2" id="KW-0963">Cytoplasm</keyword>
<keyword evidence="4" id="KW-0012">Acyltransferase</keyword>
<feature type="region of interest" description="Disordered" evidence="5">
    <location>
        <begin position="1"/>
        <end position="242"/>
    </location>
</feature>
<evidence type="ECO:0000259" key="7">
    <source>
        <dbReference type="Pfam" id="PF07167"/>
    </source>
</evidence>
<dbReference type="InterPro" id="IPR010963">
    <property type="entry name" value="PHA_synth_I"/>
</dbReference>
<dbReference type="GO" id="GO:0005737">
    <property type="term" value="C:cytoplasm"/>
    <property type="evidence" value="ECO:0007669"/>
    <property type="project" value="UniProtKB-SubCell"/>
</dbReference>
<comment type="subcellular location">
    <subcellularLocation>
        <location evidence="1">Cytoplasm</location>
    </subcellularLocation>
</comment>
<feature type="compositionally biased region" description="Low complexity" evidence="5">
    <location>
        <begin position="158"/>
        <end position="215"/>
    </location>
</feature>
<feature type="compositionally biased region" description="Low complexity" evidence="5">
    <location>
        <begin position="69"/>
        <end position="147"/>
    </location>
</feature>
<evidence type="ECO:0000256" key="3">
    <source>
        <dbReference type="ARBA" id="ARBA00022679"/>
    </source>
</evidence>
<dbReference type="PANTHER" id="PTHR36837:SF5">
    <property type="entry name" value="POLY-3-HYDROXYBUTYRATE SYNTHASE"/>
    <property type="match status" value="1"/>
</dbReference>
<evidence type="ECO:0000313" key="9">
    <source>
        <dbReference type="Proteomes" id="UP000237889"/>
    </source>
</evidence>
<protein>
    <submittedName>
        <fullName evidence="8">Class I poly(R)-hydroxyalkanoic acid synthase</fullName>
    </submittedName>
</protein>
<dbReference type="Gene3D" id="3.40.50.1820">
    <property type="entry name" value="alpha/beta hydrolase"/>
    <property type="match status" value="1"/>
</dbReference>
<dbReference type="InterPro" id="IPR029058">
    <property type="entry name" value="AB_hydrolase_fold"/>
</dbReference>
<feature type="domain" description="AB hydrolase-1" evidence="6">
    <location>
        <begin position="523"/>
        <end position="763"/>
    </location>
</feature>